<sequence length="190" mass="20696">MASLGSGSWSGAPSQSAAPMPWVTILQPFPWTVPSSPLSQPSRVKEDLLELMMLQNAQTHQLLLGQLVAGALSPGPEWPHPQVYTDSQQEQVEEEMETQEQEQEPVVFHHHYLPCPVTVLGPMTLWPASFLSVPPHQPPWQGAPRIQHQPPASRQGDMRDVPPPPPPSATGTVGADVPPASDYYDADSLP</sequence>
<dbReference type="GeneTree" id="ENSGT00390000002000"/>
<reference evidence="3" key="2">
    <citation type="submission" date="2025-09" db="UniProtKB">
        <authorList>
            <consortium name="Ensembl"/>
        </authorList>
    </citation>
    <scope>IDENTIFICATION</scope>
</reference>
<dbReference type="InterPro" id="IPR027904">
    <property type="entry name" value="DUF4587"/>
</dbReference>
<dbReference type="PANTHER" id="PTHR28604:SF1">
    <property type="entry name" value="PROLINE-RICH PROTEIN 29"/>
    <property type="match status" value="1"/>
</dbReference>
<evidence type="ECO:0000313" key="4">
    <source>
        <dbReference type="Proteomes" id="UP000694386"/>
    </source>
</evidence>
<dbReference type="Proteomes" id="UP000694386">
    <property type="component" value="Unplaced"/>
</dbReference>
<dbReference type="Pfam" id="PF15248">
    <property type="entry name" value="DUF4587"/>
    <property type="match status" value="1"/>
</dbReference>
<dbReference type="OMA" id="QVIMNNI"/>
<dbReference type="PANTHER" id="PTHR28604">
    <property type="match status" value="1"/>
</dbReference>
<proteinExistence type="predicted"/>
<evidence type="ECO:0000256" key="1">
    <source>
        <dbReference type="SAM" id="MobiDB-lite"/>
    </source>
</evidence>
<feature type="domain" description="DUF4587" evidence="2">
    <location>
        <begin position="40"/>
        <end position="112"/>
    </location>
</feature>
<feature type="region of interest" description="Disordered" evidence="1">
    <location>
        <begin position="137"/>
        <end position="190"/>
    </location>
</feature>
<dbReference type="Ensembl" id="ENSCGRT00001032339.1">
    <property type="protein sequence ID" value="ENSCGRP00001028091.1"/>
    <property type="gene ID" value="ENSCGRG00001024910.1"/>
</dbReference>
<evidence type="ECO:0000259" key="2">
    <source>
        <dbReference type="Pfam" id="PF15248"/>
    </source>
</evidence>
<accession>A0A8C2N7V2</accession>
<protein>
    <submittedName>
        <fullName evidence="3">Proline rich 29</fullName>
    </submittedName>
</protein>
<dbReference type="AlphaFoldDB" id="A0A8C2N7V2"/>
<evidence type="ECO:0000313" key="3">
    <source>
        <dbReference type="Ensembl" id="ENSCGRP00001028091.1"/>
    </source>
</evidence>
<organism evidence="3 4">
    <name type="scientific">Cricetulus griseus</name>
    <name type="common">Chinese hamster</name>
    <name type="synonym">Cricetulus barabensis griseus</name>
    <dbReference type="NCBI Taxonomy" id="10029"/>
    <lineage>
        <taxon>Eukaryota</taxon>
        <taxon>Metazoa</taxon>
        <taxon>Chordata</taxon>
        <taxon>Craniata</taxon>
        <taxon>Vertebrata</taxon>
        <taxon>Euteleostomi</taxon>
        <taxon>Mammalia</taxon>
        <taxon>Eutheria</taxon>
        <taxon>Euarchontoglires</taxon>
        <taxon>Glires</taxon>
        <taxon>Rodentia</taxon>
        <taxon>Myomorpha</taxon>
        <taxon>Muroidea</taxon>
        <taxon>Cricetidae</taxon>
        <taxon>Cricetinae</taxon>
        <taxon>Cricetulus</taxon>
    </lineage>
</organism>
<name>A0A8C2N7V2_CRIGR</name>
<reference evidence="3" key="1">
    <citation type="submission" date="2025-08" db="UniProtKB">
        <authorList>
            <consortium name="Ensembl"/>
        </authorList>
    </citation>
    <scope>IDENTIFICATION</scope>
</reference>
<dbReference type="InterPro" id="IPR038915">
    <property type="entry name" value="PRR29-like"/>
</dbReference>